<dbReference type="AlphaFoldDB" id="A0A0A2K5H5"/>
<keyword evidence="7" id="KW-1185">Reference proteome</keyword>
<comment type="caution">
    <text evidence="6">The sequence shown here is derived from an EMBL/GenBank/DDBJ whole genome shotgun (WGS) entry which is preliminary data.</text>
</comment>
<dbReference type="InterPro" id="IPR002347">
    <property type="entry name" value="SDR_fam"/>
</dbReference>
<dbReference type="VEuPathDB" id="FungiDB:PEXP_071030"/>
<evidence type="ECO:0000256" key="4">
    <source>
        <dbReference type="ARBA" id="ARBA00023002"/>
    </source>
</evidence>
<dbReference type="STRING" id="27334.A0A0A2K5H5"/>
<dbReference type="PRINTS" id="PR00080">
    <property type="entry name" value="SDRFAMILY"/>
</dbReference>
<dbReference type="InterPro" id="IPR051019">
    <property type="entry name" value="VLCFA-Steroid_DH"/>
</dbReference>
<accession>A0A0A2K5H5</accession>
<dbReference type="HOGENOM" id="CLU_010194_38_2_1"/>
<evidence type="ECO:0000256" key="3">
    <source>
        <dbReference type="ARBA" id="ARBA00022857"/>
    </source>
</evidence>
<evidence type="ECO:0000256" key="5">
    <source>
        <dbReference type="RuleBase" id="RU000363"/>
    </source>
</evidence>
<protein>
    <submittedName>
        <fullName evidence="6">Short-chain dehydrogenase/reductase SDR</fullName>
    </submittedName>
</protein>
<dbReference type="EMBL" id="JQFZ01000016">
    <property type="protein sequence ID" value="KGO63072.1"/>
    <property type="molecule type" value="Genomic_DNA"/>
</dbReference>
<keyword evidence="4" id="KW-0560">Oxidoreductase</keyword>
<dbReference type="PROSITE" id="PS00061">
    <property type="entry name" value="ADH_SHORT"/>
    <property type="match status" value="1"/>
</dbReference>
<dbReference type="PRINTS" id="PR00081">
    <property type="entry name" value="GDHRDH"/>
</dbReference>
<dbReference type="GO" id="GO:0016491">
    <property type="term" value="F:oxidoreductase activity"/>
    <property type="evidence" value="ECO:0007669"/>
    <property type="project" value="UniProtKB-KW"/>
</dbReference>
<dbReference type="SUPFAM" id="SSF51735">
    <property type="entry name" value="NAD(P)-binding Rossmann-fold domains"/>
    <property type="match status" value="1"/>
</dbReference>
<evidence type="ECO:0000313" key="7">
    <source>
        <dbReference type="Proteomes" id="UP000030143"/>
    </source>
</evidence>
<dbReference type="GeneID" id="27676966"/>
<dbReference type="PANTHER" id="PTHR43899">
    <property type="entry name" value="RH59310P"/>
    <property type="match status" value="1"/>
</dbReference>
<comment type="subcellular location">
    <subcellularLocation>
        <location evidence="1">Endoplasmic reticulum</location>
    </subcellularLocation>
</comment>
<gene>
    <name evidence="6" type="ORF">PEX2_042720</name>
</gene>
<organism evidence="6 7">
    <name type="scientific">Penicillium expansum</name>
    <name type="common">Blue mold rot fungus</name>
    <dbReference type="NCBI Taxonomy" id="27334"/>
    <lineage>
        <taxon>Eukaryota</taxon>
        <taxon>Fungi</taxon>
        <taxon>Dikarya</taxon>
        <taxon>Ascomycota</taxon>
        <taxon>Pezizomycotina</taxon>
        <taxon>Eurotiomycetes</taxon>
        <taxon>Eurotiomycetidae</taxon>
        <taxon>Eurotiales</taxon>
        <taxon>Aspergillaceae</taxon>
        <taxon>Penicillium</taxon>
    </lineage>
</organism>
<dbReference type="PhylomeDB" id="A0A0A2K5H5"/>
<dbReference type="InterPro" id="IPR020904">
    <property type="entry name" value="Sc_DH/Rdtase_CS"/>
</dbReference>
<evidence type="ECO:0000256" key="2">
    <source>
        <dbReference type="ARBA" id="ARBA00006484"/>
    </source>
</evidence>
<proteinExistence type="inferred from homology"/>
<dbReference type="Pfam" id="PF00106">
    <property type="entry name" value="adh_short"/>
    <property type="match status" value="1"/>
</dbReference>
<dbReference type="GO" id="GO:0005783">
    <property type="term" value="C:endoplasmic reticulum"/>
    <property type="evidence" value="ECO:0007669"/>
    <property type="project" value="UniProtKB-SubCell"/>
</dbReference>
<sequence length="328" mass="36156">MTDLLGTYTKPLAFLGLFTLGKTAFSLTRQAITYLLPSTLQRYNPTKTNWALVTGATDGIGFGFGQELCARGFNVILHGRNAEKLERRRSELQALFPAVYVAVIVRDAQNLTADIDDVDAEVRDIIRRSNETAGSDSQGHPGRLTVLINNVGGETRPSTLLKEYTFEDVQATISRNATFAIQITRVLATQLEENAPGLVMNVSSLASFGMPYISIYSSTKGFVDSFTKSLHAEFAAEGKKIEVVGLRVGEVRTAGFDVKTNLFVPEARVLAAAALDRVGCGQEIVWAYFWHWLQGLSFDYLPRWMLMKVAVMKMKAIRADLDAKVKSS</sequence>
<dbReference type="RefSeq" id="XP_016603557.1">
    <property type="nucleotide sequence ID" value="XM_016741547.1"/>
</dbReference>
<name>A0A0A2K5H5_PENEN</name>
<dbReference type="Proteomes" id="UP000030143">
    <property type="component" value="Unassembled WGS sequence"/>
</dbReference>
<dbReference type="InterPro" id="IPR036291">
    <property type="entry name" value="NAD(P)-bd_dom_sf"/>
</dbReference>
<evidence type="ECO:0000313" key="6">
    <source>
        <dbReference type="EMBL" id="KGO63072.1"/>
    </source>
</evidence>
<dbReference type="Gene3D" id="3.40.50.720">
    <property type="entry name" value="NAD(P)-binding Rossmann-like Domain"/>
    <property type="match status" value="1"/>
</dbReference>
<keyword evidence="3" id="KW-0521">NADP</keyword>
<dbReference type="PANTHER" id="PTHR43899:SF13">
    <property type="entry name" value="RH59310P"/>
    <property type="match status" value="1"/>
</dbReference>
<reference evidence="6 7" key="1">
    <citation type="journal article" date="2015" name="Mol. Plant Microbe Interact.">
        <title>Genome, transcriptome, and functional analyses of Penicillium expansum provide new insights into secondary metabolism and pathogenicity.</title>
        <authorList>
            <person name="Ballester A.R."/>
            <person name="Marcet-Houben M."/>
            <person name="Levin E."/>
            <person name="Sela N."/>
            <person name="Selma-Lazaro C."/>
            <person name="Carmona L."/>
            <person name="Wisniewski M."/>
            <person name="Droby S."/>
            <person name="Gonzalez-Candelas L."/>
            <person name="Gabaldon T."/>
        </authorList>
    </citation>
    <scope>NUCLEOTIDE SEQUENCE [LARGE SCALE GENOMIC DNA]</scope>
    <source>
        <strain evidence="6 7">MD-8</strain>
    </source>
</reference>
<dbReference type="OrthoDB" id="47007at2759"/>
<comment type="similarity">
    <text evidence="2 5">Belongs to the short-chain dehydrogenases/reductases (SDR) family.</text>
</comment>
<evidence type="ECO:0000256" key="1">
    <source>
        <dbReference type="ARBA" id="ARBA00004240"/>
    </source>
</evidence>